<evidence type="ECO:0000313" key="2">
    <source>
        <dbReference type="EMBL" id="AYM49349.1"/>
    </source>
</evidence>
<name>A0A3G2C989_SALSP</name>
<sequence>MWGKRKIRLRRKPDLHGGKRASDMIIEQYTQNHIRYDFHH</sequence>
<accession>A0A3G2C989</accession>
<keyword evidence="1" id="KW-0614">Plasmid</keyword>
<proteinExistence type="predicted"/>
<geneLocation type="plasmid" evidence="2">
    <name>pSa21-TC-CIP</name>
</geneLocation>
<protein>
    <submittedName>
        <fullName evidence="1">Uncharacterized protein</fullName>
    </submittedName>
</protein>
<organism evidence="1">
    <name type="scientific">Salmonella sp</name>
    <dbReference type="NCBI Taxonomy" id="599"/>
    <lineage>
        <taxon>Bacteria</taxon>
        <taxon>Pseudomonadati</taxon>
        <taxon>Pseudomonadota</taxon>
        <taxon>Gammaproteobacteria</taxon>
        <taxon>Enterobacterales</taxon>
        <taxon>Enterobacteriaceae</taxon>
        <taxon>Salmonella</taxon>
    </lineage>
</organism>
<dbReference type="EMBL" id="MH884651">
    <property type="protein sequence ID" value="AYM49349.1"/>
    <property type="molecule type" value="Genomic_DNA"/>
</dbReference>
<evidence type="ECO:0000313" key="1">
    <source>
        <dbReference type="EMBL" id="AYM49216.1"/>
    </source>
</evidence>
<dbReference type="EMBL" id="MH884650">
    <property type="protein sequence ID" value="AYM49216.1"/>
    <property type="molecule type" value="Genomic_DNA"/>
</dbReference>
<gene>
    <name evidence="1" type="ORF">GPNKGMII_00100</name>
    <name evidence="2" type="ORF">GPNKGMII_00233</name>
</gene>
<dbReference type="AlphaFoldDB" id="A0A3G2C989"/>
<reference evidence="1" key="1">
    <citation type="submission" date="2018-09" db="EMBL/GenBank/DDBJ databases">
        <title>Transmission of ciprofloxacin resistance in Salmonella mediated by a novel type of conjugative helper plasmids.</title>
        <authorList>
            <person name="Chen K."/>
            <person name="Dong N."/>
            <person name="Chan E.W.-C."/>
            <person name="Chen S."/>
        </authorList>
    </citation>
    <scope>NUCLEOTIDE SEQUENCE</scope>
    <source>
        <strain evidence="1">Sa21</strain>
        <plasmid evidence="1">pSa21-HP</plasmid>
        <plasmid evidence="2">pSa21-TC-CIP</plasmid>
    </source>
</reference>
<geneLocation type="plasmid" evidence="1">
    <name>pSa21-HP</name>
</geneLocation>